<dbReference type="PANTHER" id="PTHR31531">
    <property type="entry name" value="E3 UBIQUITIN-PROTEIN LIGASE E3D FAMILY MEMBER"/>
    <property type="match status" value="1"/>
</dbReference>
<proteinExistence type="predicted"/>
<evidence type="ECO:0000313" key="3">
    <source>
        <dbReference type="Proteomes" id="UP000775547"/>
    </source>
</evidence>
<evidence type="ECO:0000256" key="1">
    <source>
        <dbReference type="SAM" id="MobiDB-lite"/>
    </source>
</evidence>
<evidence type="ECO:0000313" key="2">
    <source>
        <dbReference type="EMBL" id="KAG5646393.1"/>
    </source>
</evidence>
<dbReference type="GO" id="GO:0031624">
    <property type="term" value="F:ubiquitin conjugating enzyme binding"/>
    <property type="evidence" value="ECO:0007669"/>
    <property type="project" value="TreeGrafter"/>
</dbReference>
<accession>A0A9P7KDC0</accession>
<dbReference type="GO" id="GO:0005829">
    <property type="term" value="C:cytosol"/>
    <property type="evidence" value="ECO:0007669"/>
    <property type="project" value="TreeGrafter"/>
</dbReference>
<dbReference type="GO" id="GO:0000151">
    <property type="term" value="C:ubiquitin ligase complex"/>
    <property type="evidence" value="ECO:0007669"/>
    <property type="project" value="TreeGrafter"/>
</dbReference>
<dbReference type="GO" id="GO:0006513">
    <property type="term" value="P:protein monoubiquitination"/>
    <property type="evidence" value="ECO:0007669"/>
    <property type="project" value="TreeGrafter"/>
</dbReference>
<dbReference type="AlphaFoldDB" id="A0A9P7KDC0"/>
<feature type="compositionally biased region" description="Polar residues" evidence="1">
    <location>
        <begin position="272"/>
        <end position="284"/>
    </location>
</feature>
<reference evidence="2" key="2">
    <citation type="submission" date="2021-10" db="EMBL/GenBank/DDBJ databases">
        <title>Phylogenomics reveals ancestral predisposition of the termite-cultivated fungus Termitomyces towards a domesticated lifestyle.</title>
        <authorList>
            <person name="Auxier B."/>
            <person name="Grum-Grzhimaylo A."/>
            <person name="Cardenas M.E."/>
            <person name="Lodge J.D."/>
            <person name="Laessoe T."/>
            <person name="Pedersen O."/>
            <person name="Smith M.E."/>
            <person name="Kuyper T.W."/>
            <person name="Franco-Molano E.A."/>
            <person name="Baroni T.J."/>
            <person name="Aanen D.K."/>
        </authorList>
    </citation>
    <scope>NUCLEOTIDE SEQUENCE</scope>
    <source>
        <strain evidence="2">AP01</strain>
        <tissue evidence="2">Mycelium</tissue>
    </source>
</reference>
<feature type="region of interest" description="Disordered" evidence="1">
    <location>
        <begin position="203"/>
        <end position="222"/>
    </location>
</feature>
<dbReference type="EMBL" id="JABCKV010000022">
    <property type="protein sequence ID" value="KAG5646393.1"/>
    <property type="molecule type" value="Genomic_DNA"/>
</dbReference>
<sequence>MPSASHGSSSSQHGITESSSSALYTLVTNIRNRQGTDTMIEIQSGNSESELLHELSTRFKSISSTLEPADALLATSIISLLSHFHRLSTLQSTKQSFRATVEPSPVDATDPGDPFATLRRQLSDLQVERLSTRQNILAPDAPPVLVVEAALLWSRIDEELETVVAMCKERTEQSPASLDGLPPQYDPEDYDLLDVPPDYHESGVRTSIDSKSRDALHSPITATRQMDEKMRLDLEGVAMAIDRLYLVAPQLHNQRVELKSSKVAQMERATREGSQTPQSRSSRSGKQKATEGEQDMQELERMLDLLGKATGRSLSNQSVVLEGGLPGRLERARQKDLAKRDAFVEQLANHSKAGRLHGQDAILQPRIKDPHALLSLPEFIREAVPSGSIRVDPQAMLTLPEFVKESPPSHLDEADLGEMPEMTTHKAKKGLRHRSLSAPSLSWLRSSSKSGSSSSGSVSSSHFRSRSRGVDALPSVPSVGFEVNYVAENHESLQHVLVFFTVTGAIPGIDIEAEVLPSFPEGQVEGGDRLIISSGPCKSLPLPLPARIQPGKQQVRVQSGHYEIKLTVVTRPPAETVHEDPLPLLDATQLSAANPTSFICASCSLPLVQSTKIGEYRDLPSEHWQELVDAWMCHADQKLHDEVMRHGKGGFWPHASQALVGGTYILFEESSMTINNLHLTQERKTCLFSPETTGALPDVYAVPSLVDVKTTQRRTKPKQFSGYSNSRYGLPTRIPLSAFIVEDMTEFVRAHATYRFVILDEEDERPRILIWLFKPSIRIAYTTSTPYAIPKSGSIHAAKVLFKVLTPQERASDLKS</sequence>
<name>A0A9P7KDC0_9AGAR</name>
<dbReference type="OrthoDB" id="66510at2759"/>
<protein>
    <recommendedName>
        <fullName evidence="4">HECT-like ubiquitin-conjugating enzyme-binding-domain-containing protein</fullName>
    </recommendedName>
</protein>
<feature type="compositionally biased region" description="Basic and acidic residues" evidence="1">
    <location>
        <begin position="203"/>
        <end position="216"/>
    </location>
</feature>
<dbReference type="GO" id="GO:0061630">
    <property type="term" value="F:ubiquitin protein ligase activity"/>
    <property type="evidence" value="ECO:0007669"/>
    <property type="project" value="TreeGrafter"/>
</dbReference>
<dbReference type="PANTHER" id="PTHR31531:SF2">
    <property type="entry name" value="E3 UBIQUITIN-PROTEIN LIGASE E3D"/>
    <property type="match status" value="1"/>
</dbReference>
<feature type="region of interest" description="Disordered" evidence="1">
    <location>
        <begin position="258"/>
        <end position="296"/>
    </location>
</feature>
<organism evidence="2 3">
    <name type="scientific">Asterophora parasitica</name>
    <dbReference type="NCBI Taxonomy" id="117018"/>
    <lineage>
        <taxon>Eukaryota</taxon>
        <taxon>Fungi</taxon>
        <taxon>Dikarya</taxon>
        <taxon>Basidiomycota</taxon>
        <taxon>Agaricomycotina</taxon>
        <taxon>Agaricomycetes</taxon>
        <taxon>Agaricomycetidae</taxon>
        <taxon>Agaricales</taxon>
        <taxon>Tricholomatineae</taxon>
        <taxon>Lyophyllaceae</taxon>
        <taxon>Asterophora</taxon>
    </lineage>
</organism>
<dbReference type="Pfam" id="PF09814">
    <property type="entry name" value="HECT_2"/>
    <property type="match status" value="1"/>
</dbReference>
<evidence type="ECO:0008006" key="4">
    <source>
        <dbReference type="Google" id="ProtNLM"/>
    </source>
</evidence>
<keyword evidence="3" id="KW-1185">Reference proteome</keyword>
<gene>
    <name evidence="2" type="ORF">DXG03_003716</name>
</gene>
<dbReference type="Proteomes" id="UP000775547">
    <property type="component" value="Unassembled WGS sequence"/>
</dbReference>
<feature type="compositionally biased region" description="Low complexity" evidence="1">
    <location>
        <begin position="442"/>
        <end position="462"/>
    </location>
</feature>
<feature type="region of interest" description="Disordered" evidence="1">
    <location>
        <begin position="442"/>
        <end position="469"/>
    </location>
</feature>
<dbReference type="GO" id="GO:0005634">
    <property type="term" value="C:nucleus"/>
    <property type="evidence" value="ECO:0007669"/>
    <property type="project" value="TreeGrafter"/>
</dbReference>
<dbReference type="GO" id="GO:0051865">
    <property type="term" value="P:protein autoubiquitination"/>
    <property type="evidence" value="ECO:0007669"/>
    <property type="project" value="TreeGrafter"/>
</dbReference>
<dbReference type="GO" id="GO:0030332">
    <property type="term" value="F:cyclin binding"/>
    <property type="evidence" value="ECO:0007669"/>
    <property type="project" value="TreeGrafter"/>
</dbReference>
<dbReference type="InterPro" id="IPR019193">
    <property type="entry name" value="UBQ-conj_enz_E2-bd_prot"/>
</dbReference>
<dbReference type="GO" id="GO:0043161">
    <property type="term" value="P:proteasome-mediated ubiquitin-dependent protein catabolic process"/>
    <property type="evidence" value="ECO:0007669"/>
    <property type="project" value="TreeGrafter"/>
</dbReference>
<comment type="caution">
    <text evidence="2">The sequence shown here is derived from an EMBL/GenBank/DDBJ whole genome shotgun (WGS) entry which is preliminary data.</text>
</comment>
<dbReference type="GO" id="GO:0000209">
    <property type="term" value="P:protein polyubiquitination"/>
    <property type="evidence" value="ECO:0007669"/>
    <property type="project" value="TreeGrafter"/>
</dbReference>
<reference evidence="2" key="1">
    <citation type="submission" date="2020-07" db="EMBL/GenBank/DDBJ databases">
        <authorList>
            <person name="Nieuwenhuis M."/>
            <person name="Van De Peppel L.J.J."/>
        </authorList>
    </citation>
    <scope>NUCLEOTIDE SEQUENCE</scope>
    <source>
        <strain evidence="2">AP01</strain>
        <tissue evidence="2">Mycelium</tissue>
    </source>
</reference>